<comment type="caution">
    <text evidence="2">The sequence shown here is derived from an EMBL/GenBank/DDBJ whole genome shotgun (WGS) entry which is preliminary data.</text>
</comment>
<evidence type="ECO:0000313" key="2">
    <source>
        <dbReference type="EMBL" id="GAI07929.1"/>
    </source>
</evidence>
<dbReference type="InterPro" id="IPR029063">
    <property type="entry name" value="SAM-dependent_MTases_sf"/>
</dbReference>
<feature type="domain" description="Methyltransferase type 11" evidence="1">
    <location>
        <begin position="35"/>
        <end position="100"/>
    </location>
</feature>
<proteinExistence type="predicted"/>
<name>X1MNH2_9ZZZZ</name>
<protein>
    <recommendedName>
        <fullName evidence="1">Methyltransferase type 11 domain-containing protein</fullName>
    </recommendedName>
</protein>
<organism evidence="2">
    <name type="scientific">marine sediment metagenome</name>
    <dbReference type="NCBI Taxonomy" id="412755"/>
    <lineage>
        <taxon>unclassified sequences</taxon>
        <taxon>metagenomes</taxon>
        <taxon>ecological metagenomes</taxon>
    </lineage>
</organism>
<dbReference type="Pfam" id="PF08241">
    <property type="entry name" value="Methyltransf_11"/>
    <property type="match status" value="1"/>
</dbReference>
<dbReference type="AlphaFoldDB" id="X1MNH2"/>
<dbReference type="GO" id="GO:0008757">
    <property type="term" value="F:S-adenosylmethionine-dependent methyltransferase activity"/>
    <property type="evidence" value="ECO:0007669"/>
    <property type="project" value="InterPro"/>
</dbReference>
<dbReference type="SUPFAM" id="SSF53335">
    <property type="entry name" value="S-adenosyl-L-methionine-dependent methyltransferases"/>
    <property type="match status" value="1"/>
</dbReference>
<evidence type="ECO:0000259" key="1">
    <source>
        <dbReference type="Pfam" id="PF08241"/>
    </source>
</evidence>
<sequence length="116" mass="13730">MLKSKKSEYLIRYKCWIKIIKSFIEKYSLPYDKVLDIGCHDGTFKDMLGKYLNQPVIGIDPNKSVINSKKDIYYGYCHKIPFNDATFDLLTLISVFDQINYTNCSQYYNKSYYIQC</sequence>
<dbReference type="Gene3D" id="3.40.50.150">
    <property type="entry name" value="Vaccinia Virus protein VP39"/>
    <property type="match status" value="1"/>
</dbReference>
<dbReference type="EMBL" id="BARV01006094">
    <property type="protein sequence ID" value="GAI07929.1"/>
    <property type="molecule type" value="Genomic_DNA"/>
</dbReference>
<reference evidence="2" key="1">
    <citation type="journal article" date="2014" name="Front. Microbiol.">
        <title>High frequency of phylogenetically diverse reductive dehalogenase-homologous genes in deep subseafloor sedimentary metagenomes.</title>
        <authorList>
            <person name="Kawai M."/>
            <person name="Futagami T."/>
            <person name="Toyoda A."/>
            <person name="Takaki Y."/>
            <person name="Nishi S."/>
            <person name="Hori S."/>
            <person name="Arai W."/>
            <person name="Tsubouchi T."/>
            <person name="Morono Y."/>
            <person name="Uchiyama I."/>
            <person name="Ito T."/>
            <person name="Fujiyama A."/>
            <person name="Inagaki F."/>
            <person name="Takami H."/>
        </authorList>
    </citation>
    <scope>NUCLEOTIDE SEQUENCE</scope>
    <source>
        <strain evidence="2">Expedition CK06-06</strain>
    </source>
</reference>
<dbReference type="InterPro" id="IPR013216">
    <property type="entry name" value="Methyltransf_11"/>
</dbReference>
<accession>X1MNH2</accession>
<gene>
    <name evidence="2" type="ORF">S06H3_12457</name>
</gene>